<evidence type="ECO:0000313" key="1">
    <source>
        <dbReference type="Proteomes" id="UP000694844"/>
    </source>
</evidence>
<organism evidence="1 2">
    <name type="scientific">Crassostrea virginica</name>
    <name type="common">Eastern oyster</name>
    <dbReference type="NCBI Taxonomy" id="6565"/>
    <lineage>
        <taxon>Eukaryota</taxon>
        <taxon>Metazoa</taxon>
        <taxon>Spiralia</taxon>
        <taxon>Lophotrochozoa</taxon>
        <taxon>Mollusca</taxon>
        <taxon>Bivalvia</taxon>
        <taxon>Autobranchia</taxon>
        <taxon>Pteriomorphia</taxon>
        <taxon>Ostreida</taxon>
        <taxon>Ostreoidea</taxon>
        <taxon>Ostreidae</taxon>
        <taxon>Crassostrea</taxon>
    </lineage>
</organism>
<protein>
    <submittedName>
        <fullName evidence="2">Uncharacterized protein LOC111112012</fullName>
    </submittedName>
</protein>
<evidence type="ECO:0000313" key="2">
    <source>
        <dbReference type="RefSeq" id="XP_022304995.1"/>
    </source>
</evidence>
<sequence>MCGFRDLKLQHKKIPQVVVSDLRENVENLSSLLTIPWTMNPRFKEFYSSVEDLISYVKKYEEYLHNCNKKMKENHNSPAPVRDFKDNWILRVVEPVGKVTLEYGALDLFLKNMAEYQPIDLIDFEPNDKEARRKWITHLRLSNSFALFSFQHGNYLGNMNVVWKLPDPTERDTVRQVQVVNEIKQNIMKFSTRKMQKDFIDRYKACTGLQPVILRNMYMYLTEFEYQANSANAAEVDERFMKFLLESEDSDLIFDMRKNNGRPAEEKFKLFWKELNKYLDEKAAVHERRSNDKLYLPFAISVEDMRRQILERLPEGSEAPSVSWLKLNFSPGNMYNTTAKNYTGQYNVRFAVQQRLVRVQHLDSHYCAVLFSMLKEFACQMREYSSFQCMDDKAIIPLGEPGHPVSTGVRAHHGGLVGGCMKVVALDHDFHVGGIIPSVCFMNDIPENPKDSFYNGLLYVTVKDKVFQASSPLRHSTENVSMMRKCYSDDDVNLRTPVLIRYTDGGPDHRTTYKSVKICALLEFIALDLDMMVCARTAPCGSYANPAERTMSLLNLALQNVALERAAMSPDCEMQVKSACSLKKLRNLASQNRRLKEEYTQAVGASLDILKQRFKRLRWKGENVCVQEAASPEEMNALVELLKVLDENIQCNANLSNLQSKAIDAFLESHSRSRQYIFQIKKCLADNCGYCVLNPPRLPEDVFRSLHFVPDPTKDENGQYKCFKDLYGTETNDKERPSLQGKPVDSSERDKKFKAVLVGTKVRGFVLCTECGKRRVIYAVRKLNRAEERAVERVQEELLYLCGNPLFPGGQYQDLIICRQNINCSSPIETQYYAGSTQIFDAVCYHCGDMDVANCDEVRRLQEDYAIVRPICQACLRAGKQISTRNAKKRRN</sequence>
<dbReference type="OrthoDB" id="6047915at2759"/>
<reference evidence="2" key="1">
    <citation type="submission" date="2025-08" db="UniProtKB">
        <authorList>
            <consortium name="RefSeq"/>
        </authorList>
    </citation>
    <scope>IDENTIFICATION</scope>
    <source>
        <tissue evidence="2">Whole sample</tissue>
    </source>
</reference>
<accession>A0A8B8BNT9</accession>
<gene>
    <name evidence="2" type="primary">LOC111112012</name>
</gene>
<dbReference type="Proteomes" id="UP000694844">
    <property type="component" value="Chromosome 9"/>
</dbReference>
<keyword evidence="1" id="KW-1185">Reference proteome</keyword>
<dbReference type="RefSeq" id="XP_022304995.1">
    <property type="nucleotide sequence ID" value="XM_022449287.1"/>
</dbReference>
<name>A0A8B8BNT9_CRAVI</name>
<dbReference type="AlphaFoldDB" id="A0A8B8BNT9"/>
<dbReference type="GeneID" id="111112012"/>
<dbReference type="KEGG" id="cvn:111112012"/>
<proteinExistence type="predicted"/>